<dbReference type="InterPro" id="IPR003696">
    <property type="entry name" value="Carbtransf_dom"/>
</dbReference>
<gene>
    <name evidence="4" type="ORF">NCTC11470_03403</name>
</gene>
<comment type="similarity">
    <text evidence="1">Belongs to the NodU/CmcH family.</text>
</comment>
<evidence type="ECO:0000256" key="1">
    <source>
        <dbReference type="ARBA" id="ARBA00006129"/>
    </source>
</evidence>
<dbReference type="Pfam" id="PF02543">
    <property type="entry name" value="Carbam_trans_N"/>
    <property type="match status" value="1"/>
</dbReference>
<evidence type="ECO:0000259" key="2">
    <source>
        <dbReference type="Pfam" id="PF02543"/>
    </source>
</evidence>
<organism evidence="4 5">
    <name type="scientific">Yersinia frederiksenii</name>
    <dbReference type="NCBI Taxonomy" id="29484"/>
    <lineage>
        <taxon>Bacteria</taxon>
        <taxon>Pseudomonadati</taxon>
        <taxon>Pseudomonadota</taxon>
        <taxon>Gammaproteobacteria</taxon>
        <taxon>Enterobacterales</taxon>
        <taxon>Yersiniaceae</taxon>
        <taxon>Yersinia</taxon>
    </lineage>
</organism>
<dbReference type="Pfam" id="PF16861">
    <property type="entry name" value="Carbam_trans_C"/>
    <property type="match status" value="1"/>
</dbReference>
<evidence type="ECO:0000313" key="4">
    <source>
        <dbReference type="EMBL" id="SUP78289.1"/>
    </source>
</evidence>
<dbReference type="Proteomes" id="UP000254835">
    <property type="component" value="Unassembled WGS sequence"/>
</dbReference>
<sequence length="527" mass="59282">MKILSFKPGHDGSISYIKDNQLIFSHEAEKCSGFRYCGITSECIIEALSTINDSPDIISLSGWSSGNSLHSSNIGAGYFGLELTKPTKINFLKYDALYFTSSHERSHLLCAYGMSPFHQGKPCYALLWEGRIGSFYYIDQYVKIKKLADIIPDIGIRYAFSYGIADKTFPFTQGQVRLGDAGKIMALAAYCNREKRTIQDDELISYLLSIPLCHERLCKTQFVKSHLYNIGVESDVFKQFAGHFSDAIFRKFYNKVKKLVNKKLPLLISGGCGLNCDWNRKWLNCGLFDDVFIPPCTNDSGSAIGTAIDAQLYFTGHAKIDWSVYCGQKFNDDIIDIVGLEYKNLDYDNIAAALAEGNIIGWVGGNAEIGPRALGNRSILAAPFNKSTLARLNTIKNRESFRPIAPICIQSDAIDIFGIKKTSPHMLFFTYVLDKKLQAITHIDGSARPQTVNENQNNHIYQLLLSFKKLTGYGVLCNTSLNFNGKGFINKTSELAEYMQQRDLDGFVINNRFYTKKHSHEINKKYF</sequence>
<feature type="domain" description="Carbamoyltransferase C-terminal" evidence="3">
    <location>
        <begin position="351"/>
        <end position="516"/>
    </location>
</feature>
<dbReference type="OrthoDB" id="9780777at2"/>
<feature type="domain" description="Carbamoyltransferase" evidence="2">
    <location>
        <begin position="101"/>
        <end position="308"/>
    </location>
</feature>
<dbReference type="Gene3D" id="3.90.870.20">
    <property type="entry name" value="Carbamoyltransferase, C-terminal domain"/>
    <property type="match status" value="1"/>
</dbReference>
<dbReference type="RefSeq" id="WP_032911672.1">
    <property type="nucleotide sequence ID" value="NZ_CP023964.1"/>
</dbReference>
<proteinExistence type="inferred from homology"/>
<dbReference type="InterPro" id="IPR051338">
    <property type="entry name" value="NodU/CmcH_Carbamoyltrnsfr"/>
</dbReference>
<reference evidence="4 5" key="1">
    <citation type="submission" date="2018-06" db="EMBL/GenBank/DDBJ databases">
        <authorList>
            <consortium name="Pathogen Informatics"/>
            <person name="Doyle S."/>
        </authorList>
    </citation>
    <scope>NUCLEOTIDE SEQUENCE [LARGE SCALE GENOMIC DNA]</scope>
    <source>
        <strain evidence="4 5">NCTC11470</strain>
    </source>
</reference>
<dbReference type="Gene3D" id="3.30.420.40">
    <property type="match status" value="1"/>
</dbReference>
<name>A0A380PYA3_YERFR</name>
<evidence type="ECO:0000259" key="3">
    <source>
        <dbReference type="Pfam" id="PF16861"/>
    </source>
</evidence>
<evidence type="ECO:0000313" key="5">
    <source>
        <dbReference type="Proteomes" id="UP000254835"/>
    </source>
</evidence>
<dbReference type="InterPro" id="IPR038152">
    <property type="entry name" value="Carbam_trans_C_sf"/>
</dbReference>
<dbReference type="AlphaFoldDB" id="A0A380PYA3"/>
<dbReference type="GeneID" id="57904578"/>
<dbReference type="PANTHER" id="PTHR34847">
    <property type="entry name" value="NODULATION PROTEIN U"/>
    <property type="match status" value="1"/>
</dbReference>
<dbReference type="CDD" id="cd24102">
    <property type="entry name" value="ASKHA_NBD_CmcH_N"/>
    <property type="match status" value="1"/>
</dbReference>
<accession>A0A380PYA3</accession>
<dbReference type="EMBL" id="UHJA01000001">
    <property type="protein sequence ID" value="SUP78289.1"/>
    <property type="molecule type" value="Genomic_DNA"/>
</dbReference>
<protein>
    <submittedName>
        <fullName evidence="4">Putative transferase</fullName>
    </submittedName>
</protein>
<dbReference type="PANTHER" id="PTHR34847:SF1">
    <property type="entry name" value="NODULATION PROTEIN U"/>
    <property type="match status" value="1"/>
</dbReference>
<dbReference type="InterPro" id="IPR031730">
    <property type="entry name" value="Carbam_trans_C"/>
</dbReference>
<keyword evidence="4" id="KW-0808">Transferase</keyword>
<dbReference type="GO" id="GO:0016740">
    <property type="term" value="F:transferase activity"/>
    <property type="evidence" value="ECO:0007669"/>
    <property type="project" value="UniProtKB-KW"/>
</dbReference>